<accession>A0A4V2UVY0</accession>
<evidence type="ECO:0000259" key="2">
    <source>
        <dbReference type="Pfam" id="PF13439"/>
    </source>
</evidence>
<dbReference type="EMBL" id="SMAH01000009">
    <property type="protein sequence ID" value="TCS97517.1"/>
    <property type="molecule type" value="Genomic_DNA"/>
</dbReference>
<dbReference type="EC" id="2.4.1.301" evidence="4"/>
<dbReference type="PANTHER" id="PTHR12526">
    <property type="entry name" value="GLYCOSYLTRANSFERASE"/>
    <property type="match status" value="1"/>
</dbReference>
<organism evidence="3 5">
    <name type="scientific">Tepidimonas ignava</name>
    <dbReference type="NCBI Taxonomy" id="114249"/>
    <lineage>
        <taxon>Bacteria</taxon>
        <taxon>Pseudomonadati</taxon>
        <taxon>Pseudomonadota</taxon>
        <taxon>Betaproteobacteria</taxon>
        <taxon>Burkholderiales</taxon>
        <taxon>Tepidimonas</taxon>
    </lineage>
</organism>
<evidence type="ECO:0000313" key="5">
    <source>
        <dbReference type="Proteomes" id="UP000295536"/>
    </source>
</evidence>
<gene>
    <name evidence="4" type="primary">kanE</name>
    <name evidence="3" type="ORF">EDC36_109119</name>
    <name evidence="4" type="ORF">Tigna_01257</name>
</gene>
<evidence type="ECO:0000313" key="3">
    <source>
        <dbReference type="EMBL" id="TCS97517.1"/>
    </source>
</evidence>
<dbReference type="EMBL" id="VJNC01000007">
    <property type="protein sequence ID" value="TSE22090.1"/>
    <property type="molecule type" value="Genomic_DNA"/>
</dbReference>
<feature type="domain" description="Glycosyl transferase family 1" evidence="1">
    <location>
        <begin position="209"/>
        <end position="371"/>
    </location>
</feature>
<protein>
    <submittedName>
        <fullName evidence="4">Alpha-D-kanosaminyltransferase</fullName>
        <ecNumber evidence="4">2.4.1.301</ecNumber>
    </submittedName>
    <submittedName>
        <fullName evidence="3">Rhamnosyl/mannosyltransferase</fullName>
    </submittedName>
</protein>
<keyword evidence="6" id="KW-1185">Reference proteome</keyword>
<dbReference type="SUPFAM" id="SSF53756">
    <property type="entry name" value="UDP-Glycosyltransferase/glycogen phosphorylase"/>
    <property type="match status" value="1"/>
</dbReference>
<proteinExistence type="predicted"/>
<dbReference type="AlphaFoldDB" id="A0A4V2UVY0"/>
<dbReference type="OrthoDB" id="9802525at2"/>
<sequence>MLSAHQRSAPPLDCGGDGAPVVLHVGKFIPPPAAGIELHTHTLLQALQPHIPVGLLAACSAVDPQAHQRLPYPVWAVPNLGRWDAVTVSPGVLSAGLRLMRQGRVRALHLHLPNPWADLLAVLAPRNLPIVASWHSDIVRQRNALRLYRPLQQAVLRRVQAVIVATPGHLASSTQLGAAVRKAHVVPMGIDAAQWQASLADRGTVEQLNRFAMGRPIIASVGRHVYYKGYPWLLQALAHMREPAVLVMAGHGPLTPALRRIAQQLGLAGRILWLTDASHAAVVAVLHTCHVFTLPSVEPAEAFGLASAEAMLCGKPTVVCTLGNGVDDLNRHGQTSLVVPPRDPAALAAALDTLCADAELRQRLGVAARQWVSTQFSVQAMRDGTLAVYKQILG</sequence>
<dbReference type="PANTHER" id="PTHR12526:SF635">
    <property type="entry name" value="GLYCOSYL TRANSFERASE GROUP 1"/>
    <property type="match status" value="1"/>
</dbReference>
<reference evidence="3 5" key="1">
    <citation type="submission" date="2019-03" db="EMBL/GenBank/DDBJ databases">
        <title>Genomic Encyclopedia of Type Strains, Phase IV (KMG-IV): sequencing the most valuable type-strain genomes for metagenomic binning, comparative biology and taxonomic classification.</title>
        <authorList>
            <person name="Goeker M."/>
        </authorList>
    </citation>
    <scope>NUCLEOTIDE SEQUENCE [LARGE SCALE GENOMIC DNA]</scope>
    <source>
        <strain evidence="3 5">DSM 12034</strain>
    </source>
</reference>
<dbReference type="InterPro" id="IPR028098">
    <property type="entry name" value="Glyco_trans_4-like_N"/>
</dbReference>
<evidence type="ECO:0000313" key="6">
    <source>
        <dbReference type="Proteomes" id="UP000315577"/>
    </source>
</evidence>
<dbReference type="Proteomes" id="UP000295536">
    <property type="component" value="Unassembled WGS sequence"/>
</dbReference>
<dbReference type="Gene3D" id="3.40.50.2000">
    <property type="entry name" value="Glycogen Phosphorylase B"/>
    <property type="match status" value="2"/>
</dbReference>
<dbReference type="InterPro" id="IPR001296">
    <property type="entry name" value="Glyco_trans_1"/>
</dbReference>
<reference evidence="4 6" key="2">
    <citation type="submission" date="2019-07" db="EMBL/GenBank/DDBJ databases">
        <title>Tepidimonas ignava SPS-1037 draft genome.</title>
        <authorList>
            <person name="Da Costa M.S."/>
            <person name="Froufe H.J.C."/>
            <person name="Egas C."/>
            <person name="Albuquerque L."/>
        </authorList>
    </citation>
    <scope>NUCLEOTIDE SEQUENCE [LARGE SCALE GENOMIC DNA]</scope>
    <source>
        <strain evidence="4 6">SPS-1037</strain>
    </source>
</reference>
<dbReference type="Proteomes" id="UP000315577">
    <property type="component" value="Unassembled WGS sequence"/>
</dbReference>
<evidence type="ECO:0000259" key="1">
    <source>
        <dbReference type="Pfam" id="PF00534"/>
    </source>
</evidence>
<dbReference type="Pfam" id="PF00534">
    <property type="entry name" value="Glycos_transf_1"/>
    <property type="match status" value="1"/>
</dbReference>
<name>A0A4V2UVY0_9BURK</name>
<dbReference type="Pfam" id="PF13439">
    <property type="entry name" value="Glyco_transf_4"/>
    <property type="match status" value="1"/>
</dbReference>
<feature type="domain" description="Glycosyltransferase subfamily 4-like N-terminal" evidence="2">
    <location>
        <begin position="35"/>
        <end position="193"/>
    </location>
</feature>
<dbReference type="RefSeq" id="WP_132962819.1">
    <property type="nucleotide sequence ID" value="NZ_SMAH01000009.1"/>
</dbReference>
<keyword evidence="3" id="KW-0808">Transferase</keyword>
<comment type="caution">
    <text evidence="3">The sequence shown here is derived from an EMBL/GenBank/DDBJ whole genome shotgun (WGS) entry which is preliminary data.</text>
</comment>
<keyword evidence="3" id="KW-0328">Glycosyltransferase</keyword>
<dbReference type="GO" id="GO:0016757">
    <property type="term" value="F:glycosyltransferase activity"/>
    <property type="evidence" value="ECO:0007669"/>
    <property type="project" value="UniProtKB-KW"/>
</dbReference>
<evidence type="ECO:0000313" key="4">
    <source>
        <dbReference type="EMBL" id="TSE22090.1"/>
    </source>
</evidence>